<dbReference type="GO" id="GO:0016491">
    <property type="term" value="F:oxidoreductase activity"/>
    <property type="evidence" value="ECO:0007669"/>
    <property type="project" value="UniProtKB-KW"/>
</dbReference>
<reference evidence="7 8" key="1">
    <citation type="submission" date="2019-04" db="EMBL/GenBank/DDBJ databases">
        <title>Fungal friends and foes A comparative genomics study of 23 Aspergillus species from section Flavi.</title>
        <authorList>
            <consortium name="DOE Joint Genome Institute"/>
            <person name="Kjaerbolling I."/>
            <person name="Vesth T.C."/>
            <person name="Frisvad J.C."/>
            <person name="Nybo J.L."/>
            <person name="Theobald S."/>
            <person name="Kildgaard S."/>
            <person name="Petersen T.I."/>
            <person name="Kuo A."/>
            <person name="Sato A."/>
            <person name="Lyhne E.K."/>
            <person name="Kogle M.E."/>
            <person name="Wiebenga A."/>
            <person name="Kun R.S."/>
            <person name="Lubbers R.J."/>
            <person name="Makela M.R."/>
            <person name="Barry K."/>
            <person name="Chovatia M."/>
            <person name="Clum A."/>
            <person name="Daum C."/>
            <person name="Haridas S."/>
            <person name="He G."/>
            <person name="LaButti K."/>
            <person name="Lipzen A."/>
            <person name="Mondo S."/>
            <person name="Pangilinan J."/>
            <person name="Riley R."/>
            <person name="Salamov A."/>
            <person name="Simmons B.A."/>
            <person name="Magnuson J.K."/>
            <person name="Henrissat B."/>
            <person name="Mortensen U.H."/>
            <person name="Larsen T.O."/>
            <person name="De vries R.P."/>
            <person name="Grigoriev I.V."/>
            <person name="Machida M."/>
            <person name="Baker S.E."/>
            <person name="Andersen M.R."/>
        </authorList>
    </citation>
    <scope>NUCLEOTIDE SEQUENCE [LARGE SCALE GENOMIC DNA]</scope>
    <source>
        <strain evidence="7 8">CBS 117618</strain>
    </source>
</reference>
<dbReference type="AlphaFoldDB" id="A0A5N6E0G9"/>
<evidence type="ECO:0000256" key="1">
    <source>
        <dbReference type="ARBA" id="ARBA00005466"/>
    </source>
</evidence>
<dbReference type="SUPFAM" id="SSF56176">
    <property type="entry name" value="FAD-binding/transporter-associated domain-like"/>
    <property type="match status" value="1"/>
</dbReference>
<evidence type="ECO:0000313" key="8">
    <source>
        <dbReference type="Proteomes" id="UP000326532"/>
    </source>
</evidence>
<keyword evidence="3" id="KW-0274">FAD</keyword>
<keyword evidence="4" id="KW-0560">Oxidoreductase</keyword>
<evidence type="ECO:0000259" key="6">
    <source>
        <dbReference type="PROSITE" id="PS51387"/>
    </source>
</evidence>
<evidence type="ECO:0000256" key="3">
    <source>
        <dbReference type="ARBA" id="ARBA00022827"/>
    </source>
</evidence>
<dbReference type="PANTHER" id="PTHR42973">
    <property type="entry name" value="BINDING OXIDOREDUCTASE, PUTATIVE (AFU_ORTHOLOGUE AFUA_1G17690)-RELATED"/>
    <property type="match status" value="1"/>
</dbReference>
<evidence type="ECO:0000313" key="7">
    <source>
        <dbReference type="EMBL" id="KAB8210657.1"/>
    </source>
</evidence>
<dbReference type="InterPro" id="IPR006094">
    <property type="entry name" value="Oxid_FAD_bind_N"/>
</dbReference>
<dbReference type="PROSITE" id="PS51387">
    <property type="entry name" value="FAD_PCMH"/>
    <property type="match status" value="1"/>
</dbReference>
<accession>A0A5N6E0G9</accession>
<dbReference type="InterPro" id="IPR016166">
    <property type="entry name" value="FAD-bd_PCMH"/>
</dbReference>
<dbReference type="InterPro" id="IPR016169">
    <property type="entry name" value="FAD-bd_PCMH_sub2"/>
</dbReference>
<dbReference type="Pfam" id="PF01565">
    <property type="entry name" value="FAD_binding_4"/>
    <property type="match status" value="1"/>
</dbReference>
<evidence type="ECO:0000256" key="4">
    <source>
        <dbReference type="ARBA" id="ARBA00023002"/>
    </source>
</evidence>
<dbReference type="OMA" id="PWCLVQP"/>
<dbReference type="Proteomes" id="UP000326532">
    <property type="component" value="Unassembled WGS sequence"/>
</dbReference>
<evidence type="ECO:0000256" key="5">
    <source>
        <dbReference type="SAM" id="SignalP"/>
    </source>
</evidence>
<evidence type="ECO:0000256" key="2">
    <source>
        <dbReference type="ARBA" id="ARBA00022630"/>
    </source>
</evidence>
<name>A0A5N6E0G9_ASPPA</name>
<gene>
    <name evidence="7" type="ORF">BDV34DRAFT_236519</name>
</gene>
<sequence>MLLGFKSVGLMATALLAFSSPVATSQSFTGANSTGFPPCDALIKAGLSNRLLFAADPEYEPRIESYWAWNTRRHPYCIVQPHNAKEVSTTMTALLGSKAGAGDGTGAGAWYIAVRAGGHNLGYSNNIDTGVTIDLKYLNQTTYDSKTNIASVSPGSHWEDVYAELHKHGVVVTGGRDGDVGVGGFLLGGGSTYYMAQTGFGCDSIKNFEVVLTNGTIVNANEDENSDLWRALKGGGSNFGIVTRYDMEALEDKYIAHGQRAMLGNYSTELVDAVVDFTNNQKKYDKDALVAILVHKGGEDILATIEVNTDGVKNSTAFSKLRQIPQVSPFAQDVVPLSVAAANSTLPSNAWTLQTTLTFKNDKRIMNHAAKVHKQFAQRLTQGIGEKNFYSIVFFQPLPSFYAEISEEKGGNMFADTLKDHNAVLWTAGVFVYTNQSDFAVAQLRMNEMVAELKSFSASVGGENPLIYLNYADFSQNPLGSYPKENVDHMRKVAAKYDPKRDFQTRFPGGFKISRVEA</sequence>
<keyword evidence="2" id="KW-0285">Flavoprotein</keyword>
<dbReference type="InterPro" id="IPR036318">
    <property type="entry name" value="FAD-bd_PCMH-like_sf"/>
</dbReference>
<comment type="similarity">
    <text evidence="1">Belongs to the oxygen-dependent FAD-linked oxidoreductase family.</text>
</comment>
<organism evidence="7 8">
    <name type="scientific">Aspergillus parasiticus</name>
    <dbReference type="NCBI Taxonomy" id="5067"/>
    <lineage>
        <taxon>Eukaryota</taxon>
        <taxon>Fungi</taxon>
        <taxon>Dikarya</taxon>
        <taxon>Ascomycota</taxon>
        <taxon>Pezizomycotina</taxon>
        <taxon>Eurotiomycetes</taxon>
        <taxon>Eurotiomycetidae</taxon>
        <taxon>Eurotiales</taxon>
        <taxon>Aspergillaceae</taxon>
        <taxon>Aspergillus</taxon>
        <taxon>Aspergillus subgen. Circumdati</taxon>
    </lineage>
</organism>
<feature type="chain" id="PRO_5025035505" description="FAD-binding PCMH-type domain-containing protein" evidence="5">
    <location>
        <begin position="25"/>
        <end position="518"/>
    </location>
</feature>
<feature type="signal peptide" evidence="5">
    <location>
        <begin position="1"/>
        <end position="24"/>
    </location>
</feature>
<dbReference type="InterPro" id="IPR050416">
    <property type="entry name" value="FAD-linked_Oxidoreductase"/>
</dbReference>
<feature type="domain" description="FAD-binding PCMH-type" evidence="6">
    <location>
        <begin position="71"/>
        <end position="252"/>
    </location>
</feature>
<dbReference type="Gene3D" id="3.30.465.10">
    <property type="match status" value="1"/>
</dbReference>
<protein>
    <recommendedName>
        <fullName evidence="6">FAD-binding PCMH-type domain-containing protein</fullName>
    </recommendedName>
</protein>
<keyword evidence="8" id="KW-1185">Reference proteome</keyword>
<dbReference type="EMBL" id="ML734941">
    <property type="protein sequence ID" value="KAB8210657.1"/>
    <property type="molecule type" value="Genomic_DNA"/>
</dbReference>
<dbReference type="VEuPathDB" id="FungiDB:BDV34DRAFT_236519"/>
<keyword evidence="5" id="KW-0732">Signal</keyword>
<dbReference type="PANTHER" id="PTHR42973:SF53">
    <property type="entry name" value="FAD-BINDING PCMH-TYPE DOMAIN-CONTAINING PROTEIN-RELATED"/>
    <property type="match status" value="1"/>
</dbReference>
<dbReference type="GO" id="GO:0071949">
    <property type="term" value="F:FAD binding"/>
    <property type="evidence" value="ECO:0007669"/>
    <property type="project" value="InterPro"/>
</dbReference>
<proteinExistence type="inferred from homology"/>